<feature type="binding site" evidence="8">
    <location>
        <position position="69"/>
    </location>
    <ligand>
        <name>substrate</name>
    </ligand>
</feature>
<feature type="binding site" evidence="8">
    <location>
        <position position="297"/>
    </location>
    <ligand>
        <name>substrate</name>
    </ligand>
</feature>
<comment type="similarity">
    <text evidence="10">Belongs to the glycosyl hydrolase family 6.</text>
</comment>
<reference evidence="11 12" key="1">
    <citation type="submission" date="2018-06" db="EMBL/GenBank/DDBJ databases">
        <title>A transcriptomic atlas of mushroom development highlights an independent origin of complex multicellularity.</title>
        <authorList>
            <consortium name="DOE Joint Genome Institute"/>
            <person name="Krizsan K."/>
            <person name="Almasi E."/>
            <person name="Merenyi Z."/>
            <person name="Sahu N."/>
            <person name="Viragh M."/>
            <person name="Koszo T."/>
            <person name="Mondo S."/>
            <person name="Kiss B."/>
            <person name="Balint B."/>
            <person name="Kues U."/>
            <person name="Barry K."/>
            <person name="Hegedus J.C."/>
            <person name="Henrissat B."/>
            <person name="Johnson J."/>
            <person name="Lipzen A."/>
            <person name="Ohm R."/>
            <person name="Nagy I."/>
            <person name="Pangilinan J."/>
            <person name="Yan J."/>
            <person name="Xiong Y."/>
            <person name="Grigoriev I.V."/>
            <person name="Hibbett D.S."/>
            <person name="Nagy L.G."/>
        </authorList>
    </citation>
    <scope>NUCLEOTIDE SEQUENCE [LARGE SCALE GENOMIC DNA]</scope>
    <source>
        <strain evidence="11 12">SZMC22713</strain>
    </source>
</reference>
<dbReference type="Proteomes" id="UP000294933">
    <property type="component" value="Unassembled WGS sequence"/>
</dbReference>
<dbReference type="EC" id="3.2.1.-" evidence="10"/>
<dbReference type="PROSITE" id="PS00655">
    <property type="entry name" value="GLYCOSYL_HYDROL_F6_1"/>
    <property type="match status" value="1"/>
</dbReference>
<dbReference type="GO" id="GO:0004553">
    <property type="term" value="F:hydrolase activity, hydrolyzing O-glycosyl compounds"/>
    <property type="evidence" value="ECO:0007669"/>
    <property type="project" value="InterPro"/>
</dbReference>
<dbReference type="InterPro" id="IPR016288">
    <property type="entry name" value="Beta_cellobiohydrolase"/>
</dbReference>
<proteinExistence type="inferred from homology"/>
<dbReference type="OrthoDB" id="64893at2759"/>
<dbReference type="VEuPathDB" id="FungiDB:BD410DRAFT_724856"/>
<feature type="active site" description="Proton acceptor" evidence="7">
    <location>
        <position position="331"/>
    </location>
</feature>
<dbReference type="PANTHER" id="PTHR34876:SF10">
    <property type="entry name" value="GLUCANASE"/>
    <property type="match status" value="1"/>
</dbReference>
<evidence type="ECO:0000256" key="5">
    <source>
        <dbReference type="ARBA" id="ARBA00023295"/>
    </source>
</evidence>
<dbReference type="InterPro" id="IPR036434">
    <property type="entry name" value="Beta_cellobiohydrolase_sf"/>
</dbReference>
<keyword evidence="5 10" id="KW-0326">Glycosidase</keyword>
<evidence type="ECO:0000313" key="11">
    <source>
        <dbReference type="EMBL" id="TDL20974.1"/>
    </source>
</evidence>
<keyword evidence="6 10" id="KW-0624">Polysaccharide degradation</keyword>
<keyword evidence="2 10" id="KW-0378">Hydrolase</keyword>
<dbReference type="PRINTS" id="PR00733">
    <property type="entry name" value="GLHYDRLASE6"/>
</dbReference>
<dbReference type="Pfam" id="PF01341">
    <property type="entry name" value="Glyco_hydro_6"/>
    <property type="match status" value="1"/>
</dbReference>
<gene>
    <name evidence="11" type="ORF">BD410DRAFT_724856</name>
</gene>
<feature type="binding site" evidence="8">
    <location>
        <position position="201"/>
    </location>
    <ligand>
        <name>substrate</name>
    </ligand>
</feature>
<evidence type="ECO:0000256" key="4">
    <source>
        <dbReference type="ARBA" id="ARBA00023277"/>
    </source>
</evidence>
<dbReference type="Gene3D" id="3.20.20.40">
    <property type="entry name" value="1, 4-beta cellobiohydrolase"/>
    <property type="match status" value="1"/>
</dbReference>
<dbReference type="EMBL" id="ML170184">
    <property type="protein sequence ID" value="TDL20974.1"/>
    <property type="molecule type" value="Genomic_DNA"/>
</dbReference>
<evidence type="ECO:0000256" key="9">
    <source>
        <dbReference type="PROSITE-ProRule" id="PRU10056"/>
    </source>
</evidence>
<name>A0A4Y7Q001_9AGAM</name>
<dbReference type="PIRSF" id="PIRSF001100">
    <property type="entry name" value="Beta_cellobiohydrolase"/>
    <property type="match status" value="1"/>
</dbReference>
<dbReference type="SUPFAM" id="SSF51989">
    <property type="entry name" value="Glycosyl hydrolases family 6, cellulases"/>
    <property type="match status" value="1"/>
</dbReference>
<feature type="signal peptide" evidence="10">
    <location>
        <begin position="1"/>
        <end position="20"/>
    </location>
</feature>
<sequence>MKSTVYFASLCAFAPSFVRCAGSGNPWTDATTFLTPQYAEKVTAAVANMTNTTLQVQAALVAKVPTFFWMDTADKVSNFSDILKLASMEKDTPQVVQAVIYDLPDRDCSANASAGEFSIADDGATKYKAYIDSIAAEVNQYPDVRIVFVVEPDGLANLVTNLDVPKCTGANSTYREVIAYAISNLQQSNVWLYLDAGHSGWLGWPANLSPAATLFSAVLNATTNNATIQGFATDVSNYNQLRGDVADPAQGTNPNYNEERYINALIPLLQQNGVPTQFIVDQGRSGRIDLRGSEAEWCNINGAGLGLRPTTDTGNTAIDSIVWVKPPGDSDGTSDPSSTRFDSHCALNTSVQPAPEAGVWFQSYFEMLVENANPPLS</sequence>
<evidence type="ECO:0000256" key="6">
    <source>
        <dbReference type="ARBA" id="ARBA00023326"/>
    </source>
</evidence>
<feature type="active site" description="Proton donor" evidence="7">
    <location>
        <position position="153"/>
    </location>
</feature>
<feature type="chain" id="PRO_5021511325" description="Glucanase" evidence="10">
    <location>
        <begin position="21"/>
        <end position="377"/>
    </location>
</feature>
<dbReference type="InterPro" id="IPR001524">
    <property type="entry name" value="Glyco_hydro_6_CS"/>
</dbReference>
<dbReference type="STRING" id="50990.A0A4Y7Q001"/>
<feature type="binding site" evidence="8">
    <location>
        <position position="325"/>
    </location>
    <ligand>
        <name>substrate</name>
    </ligand>
</feature>
<evidence type="ECO:0000256" key="3">
    <source>
        <dbReference type="ARBA" id="ARBA00023001"/>
    </source>
</evidence>
<evidence type="ECO:0000313" key="12">
    <source>
        <dbReference type="Proteomes" id="UP000294933"/>
    </source>
</evidence>
<evidence type="ECO:0000256" key="1">
    <source>
        <dbReference type="ARBA" id="ARBA00022729"/>
    </source>
</evidence>
<dbReference type="GO" id="GO:0030245">
    <property type="term" value="P:cellulose catabolic process"/>
    <property type="evidence" value="ECO:0007669"/>
    <property type="project" value="UniProtKB-KW"/>
</dbReference>
<keyword evidence="1 10" id="KW-0732">Signal</keyword>
<feature type="binding site" evidence="8">
    <location>
        <position position="198"/>
    </location>
    <ligand>
        <name>substrate</name>
    </ligand>
</feature>
<feature type="binding site" evidence="8">
    <location>
        <position position="71"/>
    </location>
    <ligand>
        <name>substrate</name>
    </ligand>
</feature>
<evidence type="ECO:0000256" key="10">
    <source>
        <dbReference type="RuleBase" id="RU361186"/>
    </source>
</evidence>
<keyword evidence="4 10" id="KW-0119">Carbohydrate metabolism</keyword>
<evidence type="ECO:0000256" key="7">
    <source>
        <dbReference type="PIRSR" id="PIRSR001100-1"/>
    </source>
</evidence>
<keyword evidence="3 10" id="KW-0136">Cellulose degradation</keyword>
<organism evidence="11 12">
    <name type="scientific">Rickenella mellea</name>
    <dbReference type="NCBI Taxonomy" id="50990"/>
    <lineage>
        <taxon>Eukaryota</taxon>
        <taxon>Fungi</taxon>
        <taxon>Dikarya</taxon>
        <taxon>Basidiomycota</taxon>
        <taxon>Agaricomycotina</taxon>
        <taxon>Agaricomycetes</taxon>
        <taxon>Hymenochaetales</taxon>
        <taxon>Rickenellaceae</taxon>
        <taxon>Rickenella</taxon>
    </lineage>
</organism>
<feature type="binding site" evidence="8">
    <location>
        <position position="237"/>
    </location>
    <ligand>
        <name>substrate</name>
    </ligand>
</feature>
<evidence type="ECO:0000256" key="2">
    <source>
        <dbReference type="ARBA" id="ARBA00022801"/>
    </source>
</evidence>
<keyword evidence="12" id="KW-1185">Reference proteome</keyword>
<protein>
    <recommendedName>
        <fullName evidence="10">Glucanase</fullName>
        <ecNumber evidence="10">3.2.1.-</ecNumber>
    </recommendedName>
</protein>
<evidence type="ECO:0000256" key="8">
    <source>
        <dbReference type="PIRSR" id="PIRSR001100-2"/>
    </source>
</evidence>
<accession>A0A4Y7Q001</accession>
<feature type="active site" evidence="9">
    <location>
        <position position="107"/>
    </location>
</feature>
<dbReference type="PANTHER" id="PTHR34876">
    <property type="match status" value="1"/>
</dbReference>
<dbReference type="AlphaFoldDB" id="A0A4Y7Q001"/>
<dbReference type="FunFam" id="3.20.20.40:FF:000001">
    <property type="entry name" value="Glucanase"/>
    <property type="match status" value="1"/>
</dbReference>